<dbReference type="AlphaFoldDB" id="A0A9K3LVD7"/>
<dbReference type="EMBL" id="JAGRRH010000006">
    <property type="protein sequence ID" value="KAG7369259.1"/>
    <property type="molecule type" value="Genomic_DNA"/>
</dbReference>
<evidence type="ECO:0000259" key="3">
    <source>
        <dbReference type="PROSITE" id="PS51746"/>
    </source>
</evidence>
<dbReference type="GO" id="GO:0004722">
    <property type="term" value="F:protein serine/threonine phosphatase activity"/>
    <property type="evidence" value="ECO:0007669"/>
    <property type="project" value="InterPro"/>
</dbReference>
<dbReference type="OrthoDB" id="46942at2759"/>
<dbReference type="SMART" id="SM00332">
    <property type="entry name" value="PP2Cc"/>
    <property type="match status" value="1"/>
</dbReference>
<keyword evidence="2" id="KW-0812">Transmembrane</keyword>
<dbReference type="InterPro" id="IPR001932">
    <property type="entry name" value="PPM-type_phosphatase-like_dom"/>
</dbReference>
<feature type="transmembrane region" description="Helical" evidence="2">
    <location>
        <begin position="37"/>
        <end position="58"/>
    </location>
</feature>
<dbReference type="InterPro" id="IPR015655">
    <property type="entry name" value="PP2C"/>
</dbReference>
<feature type="domain" description="PPM-type phosphatase" evidence="3">
    <location>
        <begin position="196"/>
        <end position="500"/>
    </location>
</feature>
<evidence type="ECO:0000313" key="5">
    <source>
        <dbReference type="Proteomes" id="UP000693970"/>
    </source>
</evidence>
<evidence type="ECO:0000256" key="1">
    <source>
        <dbReference type="SAM" id="MobiDB-lite"/>
    </source>
</evidence>
<organism evidence="4 5">
    <name type="scientific">Nitzschia inconspicua</name>
    <dbReference type="NCBI Taxonomy" id="303405"/>
    <lineage>
        <taxon>Eukaryota</taxon>
        <taxon>Sar</taxon>
        <taxon>Stramenopiles</taxon>
        <taxon>Ochrophyta</taxon>
        <taxon>Bacillariophyta</taxon>
        <taxon>Bacillariophyceae</taxon>
        <taxon>Bacillariophycidae</taxon>
        <taxon>Bacillariales</taxon>
        <taxon>Bacillariaceae</taxon>
        <taxon>Nitzschia</taxon>
    </lineage>
</organism>
<name>A0A9K3LVD7_9STRA</name>
<keyword evidence="5" id="KW-1185">Reference proteome</keyword>
<dbReference type="Pfam" id="PF00481">
    <property type="entry name" value="PP2C"/>
    <property type="match status" value="1"/>
</dbReference>
<reference evidence="4" key="2">
    <citation type="submission" date="2021-04" db="EMBL/GenBank/DDBJ databases">
        <authorList>
            <person name="Podell S."/>
        </authorList>
    </citation>
    <scope>NUCLEOTIDE SEQUENCE</scope>
    <source>
        <strain evidence="4">Hildebrandi</strain>
    </source>
</reference>
<keyword evidence="2" id="KW-0472">Membrane</keyword>
<accession>A0A9K3LVD7</accession>
<dbReference type="CDD" id="cd00143">
    <property type="entry name" value="PP2Cc"/>
    <property type="match status" value="1"/>
</dbReference>
<keyword evidence="2" id="KW-1133">Transmembrane helix</keyword>
<evidence type="ECO:0000256" key="2">
    <source>
        <dbReference type="SAM" id="Phobius"/>
    </source>
</evidence>
<protein>
    <submittedName>
        <fullName evidence="4">Protein phosphatase 2C</fullName>
    </submittedName>
</protein>
<proteinExistence type="predicted"/>
<evidence type="ECO:0000313" key="4">
    <source>
        <dbReference type="EMBL" id="KAG7369259.1"/>
    </source>
</evidence>
<dbReference type="Proteomes" id="UP000693970">
    <property type="component" value="Unassembled WGS sequence"/>
</dbReference>
<sequence>MKQTNLRMSLPMTNHQPRYRNRGFNNKNIVGYHCRPCVWKGLLVFALVVFYVHFQFIASKAVSSRKKEYKRGDQEQVISSSNGLPLIQLPEYPPIRDNIAQNSKLMREWNFWAKEPTIGSYSFPSLSGNTIDYVIHFPSVDLESVLTQNQHDNNKMSGTSLRTATVSSSRKRLEPVVSTRRGNKYSQGEGPFDDEAKEETDTQPYRQPNQDRVLLITRNAGNNDKTHSTTKDDFWIGLFDGHGPYGHCVSQYVSLEVAKRIRKEWDAETEQSQPTDSEIVKDTIKDIFLSINQSMPRLYGSGSTGIGIWRRGNSLYLSNVGDSVAFVASFTKNPESSAEPLVDIVYATRPHKPDMPEERSRIEAVGGTVEDPPFKGATARLLIPMPDGIQVFGLAMSRSLGDHDGAKYGLIADPTTDVLDLSTLDSHKEYIVVAATDGIIDHGRLSEKEVAQTLAKSFLSEGSTPAVAAEQLIVKASDMWAADAMMQGYRDDQSIVVRKLVF</sequence>
<gene>
    <name evidence="4" type="ORF">IV203_032002</name>
</gene>
<reference evidence="4" key="1">
    <citation type="journal article" date="2021" name="Sci. Rep.">
        <title>Diploid genomic architecture of Nitzschia inconspicua, an elite biomass production diatom.</title>
        <authorList>
            <person name="Oliver A."/>
            <person name="Podell S."/>
            <person name="Pinowska A."/>
            <person name="Traller J.C."/>
            <person name="Smith S.R."/>
            <person name="McClure R."/>
            <person name="Beliaev A."/>
            <person name="Bohutskyi P."/>
            <person name="Hill E.A."/>
            <person name="Rabines A."/>
            <person name="Zheng H."/>
            <person name="Allen L.Z."/>
            <person name="Kuo A."/>
            <person name="Grigoriev I.V."/>
            <person name="Allen A.E."/>
            <person name="Hazlebeck D."/>
            <person name="Allen E.E."/>
        </authorList>
    </citation>
    <scope>NUCLEOTIDE SEQUENCE</scope>
    <source>
        <strain evidence="4">Hildebrandi</strain>
    </source>
</reference>
<feature type="region of interest" description="Disordered" evidence="1">
    <location>
        <begin position="150"/>
        <end position="208"/>
    </location>
</feature>
<feature type="compositionally biased region" description="Polar residues" evidence="1">
    <location>
        <begin position="150"/>
        <end position="168"/>
    </location>
</feature>
<dbReference type="PANTHER" id="PTHR47992">
    <property type="entry name" value="PROTEIN PHOSPHATASE"/>
    <property type="match status" value="1"/>
</dbReference>
<comment type="caution">
    <text evidence="4">The sequence shown here is derived from an EMBL/GenBank/DDBJ whole genome shotgun (WGS) entry which is preliminary data.</text>
</comment>
<dbReference type="PROSITE" id="PS51746">
    <property type="entry name" value="PPM_2"/>
    <property type="match status" value="1"/>
</dbReference>